<gene>
    <name evidence="1" type="ORF">MNBD_IGNAVI01-511</name>
</gene>
<dbReference type="AlphaFoldDB" id="A0A3B1CQ68"/>
<dbReference type="EC" id="4.99.1.1" evidence="1"/>
<dbReference type="EMBL" id="UOGD01000321">
    <property type="protein sequence ID" value="VAX26074.1"/>
    <property type="molecule type" value="Genomic_DNA"/>
</dbReference>
<dbReference type="CDD" id="cd03411">
    <property type="entry name" value="Ferrochelatase_N"/>
    <property type="match status" value="1"/>
</dbReference>
<dbReference type="Pfam" id="PF00762">
    <property type="entry name" value="Ferrochelatase"/>
    <property type="match status" value="1"/>
</dbReference>
<dbReference type="InterPro" id="IPR033659">
    <property type="entry name" value="Ferrochelatase_N"/>
</dbReference>
<name>A0A3B1CQ68_9ZZZZ</name>
<organism evidence="1">
    <name type="scientific">hydrothermal vent metagenome</name>
    <dbReference type="NCBI Taxonomy" id="652676"/>
    <lineage>
        <taxon>unclassified sequences</taxon>
        <taxon>metagenomes</taxon>
        <taxon>ecological metagenomes</taxon>
    </lineage>
</organism>
<dbReference type="NCBIfam" id="TIGR00109">
    <property type="entry name" value="hemH"/>
    <property type="match status" value="1"/>
</dbReference>
<dbReference type="InterPro" id="IPR001015">
    <property type="entry name" value="Ferrochelatase"/>
</dbReference>
<dbReference type="PANTHER" id="PTHR11108:SF1">
    <property type="entry name" value="FERROCHELATASE, MITOCHONDRIAL"/>
    <property type="match status" value="1"/>
</dbReference>
<feature type="non-terminal residue" evidence="1">
    <location>
        <position position="190"/>
    </location>
</feature>
<evidence type="ECO:0000313" key="1">
    <source>
        <dbReference type="EMBL" id="VAX26074.1"/>
    </source>
</evidence>
<dbReference type="SUPFAM" id="SSF53800">
    <property type="entry name" value="Chelatase"/>
    <property type="match status" value="1"/>
</dbReference>
<accession>A0A3B1CQ68</accession>
<keyword evidence="1" id="KW-0456">Lyase</keyword>
<dbReference type="GO" id="GO:0006783">
    <property type="term" value="P:heme biosynthetic process"/>
    <property type="evidence" value="ECO:0007669"/>
    <property type="project" value="InterPro"/>
</dbReference>
<proteinExistence type="predicted"/>
<protein>
    <submittedName>
        <fullName evidence="1">Ferrochelatase, protoheme ferro-lyase</fullName>
        <ecNumber evidence="1">4.99.1.1</ecNumber>
    </submittedName>
</protein>
<dbReference type="PANTHER" id="PTHR11108">
    <property type="entry name" value="FERROCHELATASE"/>
    <property type="match status" value="1"/>
</dbReference>
<sequence length="190" mass="22248">MNDKTAVILLNMGGPDSLDTIEPFLFNLFQDPDIFKIPLGQKIFAKIISKRRTPKVIEQYKHIGGRSPINVHTEKQRKLLEESLRVSNINADVLIAMRYWKPLTAETVNFTKQNNYDKIILLPLYPHFSSVTTGSSLNEWRRHYKNDKSKIIEINNFHDHPKYINAINKRIDEALEEFPENQRDKVELLF</sequence>
<dbReference type="Gene3D" id="3.40.50.1400">
    <property type="match status" value="1"/>
</dbReference>
<reference evidence="1" key="1">
    <citation type="submission" date="2018-06" db="EMBL/GenBank/DDBJ databases">
        <authorList>
            <person name="Zhirakovskaya E."/>
        </authorList>
    </citation>
    <scope>NUCLEOTIDE SEQUENCE</scope>
</reference>
<dbReference type="GO" id="GO:0004325">
    <property type="term" value="F:ferrochelatase activity"/>
    <property type="evidence" value="ECO:0007669"/>
    <property type="project" value="InterPro"/>
</dbReference>